<dbReference type="EMBL" id="MN740511">
    <property type="protein sequence ID" value="QHU30672.1"/>
    <property type="molecule type" value="Genomic_DNA"/>
</dbReference>
<accession>A0A6C0LN23</accession>
<reference evidence="1" key="1">
    <citation type="journal article" date="2020" name="Nature">
        <title>Giant virus diversity and host interactions through global metagenomics.</title>
        <authorList>
            <person name="Schulz F."/>
            <person name="Roux S."/>
            <person name="Paez-Espino D."/>
            <person name="Jungbluth S."/>
            <person name="Walsh D.A."/>
            <person name="Denef V.J."/>
            <person name="McMahon K.D."/>
            <person name="Konstantinidis K.T."/>
            <person name="Eloe-Fadrosh E.A."/>
            <person name="Kyrpides N.C."/>
            <person name="Woyke T."/>
        </authorList>
    </citation>
    <scope>NUCLEOTIDE SEQUENCE</scope>
    <source>
        <strain evidence="1">GVMAG-M-3300027833-19</strain>
    </source>
</reference>
<name>A0A6C0LN23_9ZZZZ</name>
<sequence>MNNIHVIFDKFGFIGAYLDEKEAIKFVNEWKKHVNLMILDFPLNSEEQKDDIYFLPWKGVDTFPLALVTNDRTLFLKTQKKLVSMDLTFPDDIDFFTKKIGVVDPIEFQRLTDKSVRYKEDLLDKIFTKISEAEEIDLKQPFDKMLSGIISGHESILGDDNNYVTTVDD</sequence>
<evidence type="ECO:0000313" key="1">
    <source>
        <dbReference type="EMBL" id="QHU30672.1"/>
    </source>
</evidence>
<protein>
    <submittedName>
        <fullName evidence="1">Uncharacterized protein</fullName>
    </submittedName>
</protein>
<dbReference type="AlphaFoldDB" id="A0A6C0LN23"/>
<organism evidence="1">
    <name type="scientific">viral metagenome</name>
    <dbReference type="NCBI Taxonomy" id="1070528"/>
    <lineage>
        <taxon>unclassified sequences</taxon>
        <taxon>metagenomes</taxon>
        <taxon>organismal metagenomes</taxon>
    </lineage>
</organism>
<proteinExistence type="predicted"/>